<dbReference type="NCBIfam" id="NF038032">
    <property type="entry name" value="CehA_McbA_metalo"/>
    <property type="match status" value="1"/>
</dbReference>
<dbReference type="PANTHER" id="PTHR42924">
    <property type="entry name" value="EXONUCLEASE"/>
    <property type="match status" value="1"/>
</dbReference>
<keyword evidence="3" id="KW-1185">Reference proteome</keyword>
<dbReference type="STRING" id="1121022.GCA_000376105_04347"/>
<dbReference type="Proteomes" id="UP000017837">
    <property type="component" value="Unassembled WGS sequence"/>
</dbReference>
<evidence type="ECO:0000256" key="1">
    <source>
        <dbReference type="SAM" id="SignalP"/>
    </source>
</evidence>
<feature type="chain" id="PRO_5004724876" description="Polymerase/histidinol phosphatase N-terminal domain-containing protein" evidence="1">
    <location>
        <begin position="22"/>
        <end position="496"/>
    </location>
</feature>
<dbReference type="eggNOG" id="COG0613">
    <property type="taxonomic scope" value="Bacteria"/>
</dbReference>
<dbReference type="InterPro" id="IPR052018">
    <property type="entry name" value="PHP_domain"/>
</dbReference>
<evidence type="ECO:0008006" key="4">
    <source>
        <dbReference type="Google" id="ProtNLM"/>
    </source>
</evidence>
<dbReference type="InterPro" id="IPR016195">
    <property type="entry name" value="Pol/histidinol_Pase-like"/>
</dbReference>
<proteinExistence type="predicted"/>
<keyword evidence="1" id="KW-0732">Signal</keyword>
<dbReference type="PANTHER" id="PTHR42924:SF3">
    <property type="entry name" value="POLYMERASE_HISTIDINOL PHOSPHATASE N-TERMINAL DOMAIN-CONTAINING PROTEIN"/>
    <property type="match status" value="1"/>
</dbReference>
<gene>
    <name evidence="2" type="ORF">ABENE_17400</name>
</gene>
<dbReference type="RefSeq" id="WP_018084029.1">
    <property type="nucleotide sequence ID" value="NZ_AQWM01000057.1"/>
</dbReference>
<feature type="signal peptide" evidence="1">
    <location>
        <begin position="1"/>
        <end position="21"/>
    </location>
</feature>
<dbReference type="EMBL" id="AWGB01000046">
    <property type="protein sequence ID" value="ESQ87140.1"/>
    <property type="molecule type" value="Genomic_DNA"/>
</dbReference>
<dbReference type="SUPFAM" id="SSF89550">
    <property type="entry name" value="PHP domain-like"/>
    <property type="match status" value="1"/>
</dbReference>
<dbReference type="GO" id="GO:0004534">
    <property type="term" value="F:5'-3' RNA exonuclease activity"/>
    <property type="evidence" value="ECO:0007669"/>
    <property type="project" value="TreeGrafter"/>
</dbReference>
<comment type="caution">
    <text evidence="2">The sequence shown here is derived from an EMBL/GenBank/DDBJ whole genome shotgun (WGS) entry which is preliminary data.</text>
</comment>
<evidence type="ECO:0000313" key="2">
    <source>
        <dbReference type="EMBL" id="ESQ87140.1"/>
    </source>
</evidence>
<reference evidence="2 3" key="1">
    <citation type="journal article" date="2014" name="Nature">
        <title>Sequential evolution of bacterial morphology by co-option of a developmental regulator.</title>
        <authorList>
            <person name="Jiang C."/>
            <person name="Brown P.J."/>
            <person name="Ducret A."/>
            <person name="Brun Y.V."/>
        </authorList>
    </citation>
    <scope>NUCLEOTIDE SEQUENCE [LARGE SCALE GENOMIC DNA]</scope>
    <source>
        <strain evidence="2 3">DSM 16100</strain>
    </source>
</reference>
<name>V4PNU4_9CAUL</name>
<dbReference type="AlphaFoldDB" id="V4PNU4"/>
<dbReference type="PATRIC" id="fig|1121022.4.peg.3553"/>
<protein>
    <recommendedName>
        <fullName evidence="4">Polymerase/histidinol phosphatase N-terminal domain-containing protein</fullName>
    </recommendedName>
</protein>
<dbReference type="CDD" id="cd07432">
    <property type="entry name" value="PHP_HisPPase"/>
    <property type="match status" value="1"/>
</dbReference>
<sequence>MSLKILGFTALAALCATSALATPDVVMKGRLTGTAHQTYIDLPFQVPEGVTRITVSFRYTGREQKSTIDLGLDDPNGFRGWSGGNKSEFTLSATDATPSYLPGPIITGTWNLVMGVPNMRPDAISDYEADITFGHANDKVTVSAFTDKPLNDKPGWYRGDFHSHSAHSDGNCLSLAGQKVPCPAFLTLEAAKARGLDFVALSDHNSTSQYDSERELQPYFDTLLLIPAREITTFHGHANIFGTTEFVPFRLGTKALPDVKTLADIVHAKGALISVSHPTAPTGEACMGCGWDAPTDYSDIDAIEVVNGGSVFAQHGVEGPTDGIPFWQARLNEGHHLTAIGGSDNHDAPDTPDHRSPVGLPTTVIYAENLSQAALLDGMKKGRAFVDMGVGADRLLDLKATSEKKSAVMGETLAVRANSNVLVEVEVKADAGSRAELILNGQLQPQVLPVDAGHATVSFHVTPKGQGAHWVRVNIRDKDGKIEMISNPIYFKLIKK</sequence>
<accession>V4PNU4</accession>
<dbReference type="Gene3D" id="3.20.20.140">
    <property type="entry name" value="Metal-dependent hydrolases"/>
    <property type="match status" value="1"/>
</dbReference>
<organism evidence="2 3">
    <name type="scientific">Asticcacaulis benevestitus DSM 16100 = ATCC BAA-896</name>
    <dbReference type="NCBI Taxonomy" id="1121022"/>
    <lineage>
        <taxon>Bacteria</taxon>
        <taxon>Pseudomonadati</taxon>
        <taxon>Pseudomonadota</taxon>
        <taxon>Alphaproteobacteria</taxon>
        <taxon>Caulobacterales</taxon>
        <taxon>Caulobacteraceae</taxon>
        <taxon>Asticcacaulis</taxon>
    </lineage>
</organism>
<evidence type="ECO:0000313" key="3">
    <source>
        <dbReference type="Proteomes" id="UP000017837"/>
    </source>
</evidence>
<dbReference type="GO" id="GO:0035312">
    <property type="term" value="F:5'-3' DNA exonuclease activity"/>
    <property type="evidence" value="ECO:0007669"/>
    <property type="project" value="TreeGrafter"/>
</dbReference>